<dbReference type="Gene3D" id="3.40.50.2000">
    <property type="entry name" value="Glycogen Phosphorylase B"/>
    <property type="match status" value="2"/>
</dbReference>
<reference evidence="7 8" key="1">
    <citation type="submission" date="2019-06" db="EMBL/GenBank/DDBJ databases">
        <title>WGS assembly of Gossypium darwinii.</title>
        <authorList>
            <person name="Chen Z.J."/>
            <person name="Sreedasyam A."/>
            <person name="Ando A."/>
            <person name="Song Q."/>
            <person name="De L."/>
            <person name="Hulse-Kemp A."/>
            <person name="Ding M."/>
            <person name="Ye W."/>
            <person name="Kirkbride R."/>
            <person name="Jenkins J."/>
            <person name="Plott C."/>
            <person name="Lovell J."/>
            <person name="Lin Y.-M."/>
            <person name="Vaughn R."/>
            <person name="Liu B."/>
            <person name="Li W."/>
            <person name="Simpson S."/>
            <person name="Scheffler B."/>
            <person name="Saski C."/>
            <person name="Grover C."/>
            <person name="Hu G."/>
            <person name="Conover J."/>
            <person name="Carlson J."/>
            <person name="Shu S."/>
            <person name="Boston L."/>
            <person name="Williams M."/>
            <person name="Peterson D."/>
            <person name="Mcgee K."/>
            <person name="Jones D."/>
            <person name="Wendel J."/>
            <person name="Stelly D."/>
            <person name="Grimwood J."/>
            <person name="Schmutz J."/>
        </authorList>
    </citation>
    <scope>NUCLEOTIDE SEQUENCE [LARGE SCALE GENOMIC DNA]</scope>
    <source>
        <strain evidence="7">1808015.09</strain>
    </source>
</reference>
<dbReference type="InterPro" id="IPR002213">
    <property type="entry name" value="UDP_glucos_trans"/>
</dbReference>
<sequence length="500" mass="54288">MLICINSTCSFHLNLKVKHSSHTKMSISPGSVTSQPHIALFPSAGMGHLTPFLRLASLLLSHNCKLTLITAKPTVSVAECTHISSFLSKHPEINHIEFHVPPMQLSGSISDDPFFIQFEATSRSAHQIHPLLASLTPPVSAIFADLVVANGANKVAVDLGVRNYIVSTTSLKFLSLMAYLPVLTTSAAAKLVDGATEIEIPGLTPLPISSIPPPFFNADHGFTATLVSNAKALPFCNGILMNTFESFEPETLSAINNKRALSNLPSILPIGPLETYGLNMNGQTRYLPWLNDQPAGSVVFLSFGSRTAMSKDQIKELSDGLERSGYRFLWVLKTKKVDKDEKEDLGEILSSSFLERTKNRGMVIKEWVNQQDILGNAAIGGFVSHCGWNSVMEAAGNGVPVLAWPQHGDQRTNAEVLEKAGLGIWDATWGWGGQRLVKQDEIQRKISELMTDEKLKSKAKSVGDEAKKATGNGGTSKNTILETIESLKQNVQTVLGTHKN</sequence>
<dbReference type="EC" id="2.4.1.-" evidence="5"/>
<dbReference type="PANTHER" id="PTHR48048:SF76">
    <property type="entry name" value="UDP-GLYCOSYLTRANSFERASE 708D1-LIKE"/>
    <property type="match status" value="1"/>
</dbReference>
<evidence type="ECO:0000313" key="8">
    <source>
        <dbReference type="Proteomes" id="UP000323506"/>
    </source>
</evidence>
<keyword evidence="8" id="KW-1185">Reference proteome</keyword>
<feature type="region of interest" description="Disordered" evidence="6">
    <location>
        <begin position="457"/>
        <end position="477"/>
    </location>
</feature>
<dbReference type="Pfam" id="PF00201">
    <property type="entry name" value="UDPGT"/>
    <property type="match status" value="1"/>
</dbReference>
<dbReference type="GO" id="GO:0035251">
    <property type="term" value="F:UDP-glucosyltransferase activity"/>
    <property type="evidence" value="ECO:0007669"/>
    <property type="project" value="InterPro"/>
</dbReference>
<dbReference type="CDD" id="cd03784">
    <property type="entry name" value="GT1_Gtf-like"/>
    <property type="match status" value="1"/>
</dbReference>
<feature type="compositionally biased region" description="Basic and acidic residues" evidence="6">
    <location>
        <begin position="457"/>
        <end position="468"/>
    </location>
</feature>
<evidence type="ECO:0000256" key="6">
    <source>
        <dbReference type="SAM" id="MobiDB-lite"/>
    </source>
</evidence>
<keyword evidence="3 4" id="KW-0808">Transferase</keyword>
<evidence type="ECO:0000256" key="5">
    <source>
        <dbReference type="RuleBase" id="RU362057"/>
    </source>
</evidence>
<organism evidence="7 8">
    <name type="scientific">Gossypium darwinii</name>
    <name type="common">Darwin's cotton</name>
    <name type="synonym">Gossypium barbadense var. darwinii</name>
    <dbReference type="NCBI Taxonomy" id="34276"/>
    <lineage>
        <taxon>Eukaryota</taxon>
        <taxon>Viridiplantae</taxon>
        <taxon>Streptophyta</taxon>
        <taxon>Embryophyta</taxon>
        <taxon>Tracheophyta</taxon>
        <taxon>Spermatophyta</taxon>
        <taxon>Magnoliopsida</taxon>
        <taxon>eudicotyledons</taxon>
        <taxon>Gunneridae</taxon>
        <taxon>Pentapetalae</taxon>
        <taxon>rosids</taxon>
        <taxon>malvids</taxon>
        <taxon>Malvales</taxon>
        <taxon>Malvaceae</taxon>
        <taxon>Malvoideae</taxon>
        <taxon>Gossypium</taxon>
    </lineage>
</organism>
<dbReference type="EMBL" id="CM017704">
    <property type="protein sequence ID" value="TYG72863.1"/>
    <property type="molecule type" value="Genomic_DNA"/>
</dbReference>
<dbReference type="AlphaFoldDB" id="A0A5D2CY28"/>
<accession>A0A5D2CY28</accession>
<comment type="similarity">
    <text evidence="1 4">Belongs to the UDP-glycosyltransferase family.</text>
</comment>
<dbReference type="Proteomes" id="UP000323506">
    <property type="component" value="Chromosome D04"/>
</dbReference>
<dbReference type="InterPro" id="IPR035595">
    <property type="entry name" value="UDP_glycos_trans_CS"/>
</dbReference>
<protein>
    <recommendedName>
        <fullName evidence="5">Glycosyltransferase</fullName>
        <ecNumber evidence="5">2.4.1.-</ecNumber>
    </recommendedName>
</protein>
<name>A0A5D2CY28_GOSDA</name>
<gene>
    <name evidence="7" type="ORF">ES288_D04G053700v1</name>
</gene>
<dbReference type="InterPro" id="IPR050481">
    <property type="entry name" value="UDP-glycosyltransf_plant"/>
</dbReference>
<proteinExistence type="inferred from homology"/>
<dbReference type="PANTHER" id="PTHR48048">
    <property type="entry name" value="GLYCOSYLTRANSFERASE"/>
    <property type="match status" value="1"/>
</dbReference>
<keyword evidence="2 4" id="KW-0328">Glycosyltransferase</keyword>
<dbReference type="PROSITE" id="PS00375">
    <property type="entry name" value="UDPGT"/>
    <property type="match status" value="1"/>
</dbReference>
<evidence type="ECO:0000256" key="3">
    <source>
        <dbReference type="ARBA" id="ARBA00022679"/>
    </source>
</evidence>
<dbReference type="FunFam" id="3.40.50.2000:FF:000056">
    <property type="entry name" value="Glycosyltransferase"/>
    <property type="match status" value="1"/>
</dbReference>
<evidence type="ECO:0000256" key="2">
    <source>
        <dbReference type="ARBA" id="ARBA00022676"/>
    </source>
</evidence>
<evidence type="ECO:0000256" key="4">
    <source>
        <dbReference type="RuleBase" id="RU003718"/>
    </source>
</evidence>
<evidence type="ECO:0000313" key="7">
    <source>
        <dbReference type="EMBL" id="TYG72863.1"/>
    </source>
</evidence>
<evidence type="ECO:0000256" key="1">
    <source>
        <dbReference type="ARBA" id="ARBA00009995"/>
    </source>
</evidence>
<dbReference type="SUPFAM" id="SSF53756">
    <property type="entry name" value="UDP-Glycosyltransferase/glycogen phosphorylase"/>
    <property type="match status" value="1"/>
</dbReference>